<dbReference type="GO" id="GO:0008610">
    <property type="term" value="P:lipid biosynthetic process"/>
    <property type="evidence" value="ECO:0007669"/>
    <property type="project" value="InterPro"/>
</dbReference>
<evidence type="ECO:0000256" key="5">
    <source>
        <dbReference type="ARBA" id="ARBA00023098"/>
    </source>
</evidence>
<feature type="transmembrane region" description="Helical" evidence="7">
    <location>
        <begin position="12"/>
        <end position="30"/>
    </location>
</feature>
<evidence type="ECO:0000313" key="9">
    <source>
        <dbReference type="EMBL" id="WDE04437.1"/>
    </source>
</evidence>
<dbReference type="AlphaFoldDB" id="A0AAF0C6P9"/>
<name>A0AAF0C6P9_9GAMM</name>
<dbReference type="GO" id="GO:0050479">
    <property type="term" value="F:glyceryl-ether monooxygenase activity"/>
    <property type="evidence" value="ECO:0007669"/>
    <property type="project" value="TreeGrafter"/>
</dbReference>
<feature type="transmembrane region" description="Helical" evidence="7">
    <location>
        <begin position="81"/>
        <end position="98"/>
    </location>
</feature>
<dbReference type="Pfam" id="PF04116">
    <property type="entry name" value="FA_hydroxylase"/>
    <property type="match status" value="1"/>
</dbReference>
<feature type="transmembrane region" description="Helical" evidence="7">
    <location>
        <begin position="153"/>
        <end position="169"/>
    </location>
</feature>
<dbReference type="KEGG" id="tvd:SG34_024370"/>
<evidence type="ECO:0000256" key="3">
    <source>
        <dbReference type="ARBA" id="ARBA00022989"/>
    </source>
</evidence>
<feature type="transmembrane region" description="Helical" evidence="7">
    <location>
        <begin position="129"/>
        <end position="147"/>
    </location>
</feature>
<evidence type="ECO:0000256" key="6">
    <source>
        <dbReference type="ARBA" id="ARBA00023136"/>
    </source>
</evidence>
<feature type="transmembrane region" description="Helical" evidence="7">
    <location>
        <begin position="51"/>
        <end position="69"/>
    </location>
</feature>
<evidence type="ECO:0000256" key="4">
    <source>
        <dbReference type="ARBA" id="ARBA00023002"/>
    </source>
</evidence>
<protein>
    <submittedName>
        <fullName evidence="9">Sterol desaturase family protein</fullName>
    </submittedName>
</protein>
<reference evidence="9 10" key="2">
    <citation type="journal article" date="2022" name="Mar. Drugs">
        <title>Bioassay-Guided Fractionation Leads to the Detection of Cholic Acid Generated by the Rare Thalassomonas sp.</title>
        <authorList>
            <person name="Pheiffer F."/>
            <person name="Schneider Y.K."/>
            <person name="Hansen E.H."/>
            <person name="Andersen J.H."/>
            <person name="Isaksson J."/>
            <person name="Busche T."/>
            <person name="R C."/>
            <person name="Kalinowski J."/>
            <person name="Zyl L.V."/>
            <person name="Trindade M."/>
        </authorList>
    </citation>
    <scope>NUCLEOTIDE SEQUENCE [LARGE SCALE GENOMIC DNA]</scope>
    <source>
        <strain evidence="9 10">XOM25</strain>
    </source>
</reference>
<keyword evidence="6 7" id="KW-0472">Membrane</keyword>
<dbReference type="GO" id="GO:0005506">
    <property type="term" value="F:iron ion binding"/>
    <property type="evidence" value="ECO:0007669"/>
    <property type="project" value="InterPro"/>
</dbReference>
<accession>A0AAF0C6P9</accession>
<dbReference type="GO" id="GO:0012505">
    <property type="term" value="C:endomembrane system"/>
    <property type="evidence" value="ECO:0007669"/>
    <property type="project" value="UniProtKB-SubCell"/>
</dbReference>
<keyword evidence="10" id="KW-1185">Reference proteome</keyword>
<dbReference type="PANTHER" id="PTHR21624">
    <property type="entry name" value="STEROL DESATURASE-RELATED PROTEIN"/>
    <property type="match status" value="1"/>
</dbReference>
<dbReference type="RefSeq" id="WP_044842011.1">
    <property type="nucleotide sequence ID" value="NZ_CP059733.1"/>
</dbReference>
<evidence type="ECO:0000259" key="8">
    <source>
        <dbReference type="Pfam" id="PF04116"/>
    </source>
</evidence>
<evidence type="ECO:0000256" key="1">
    <source>
        <dbReference type="ARBA" id="ARBA00004127"/>
    </source>
</evidence>
<dbReference type="GO" id="GO:0016020">
    <property type="term" value="C:membrane"/>
    <property type="evidence" value="ECO:0007669"/>
    <property type="project" value="GOC"/>
</dbReference>
<keyword evidence="5" id="KW-0443">Lipid metabolism</keyword>
<sequence>METATHWNNAVFLVFLASVVALEALWLIAVRKKKFPWRESLANFSVAIIKRLIDLVTYGIAGGLVFWAYEYRVMTITVDNLATGIVYFLLFELAYYWHHRWAHKIRWLWATHSVHHSANHMNLSVAARLGWTGLLSGGVLVFMPLAVLGFHPLLIFVTLAISLFYQVFLHTELIGKLGPLEWFLNTPSHHRVHHGSNSRYLDKNFGGVLIIYDRLFATFAGEEEKVIYGLTRPLFSYNPVIIAFDEWVKMFRDLRRAQGIRQAFGFLFARPGWRPRVKAPEFSEVNAGANAETKKL</sequence>
<reference evidence="9 10" key="1">
    <citation type="journal article" date="2015" name="Genome Announc.">
        <title>Draft Genome Sequences of Marine Isolates of Thalassomonas viridans and Thalassomonas actiniarum.</title>
        <authorList>
            <person name="Olonade I."/>
            <person name="van Zyl L.J."/>
            <person name="Trindade M."/>
        </authorList>
    </citation>
    <scope>NUCLEOTIDE SEQUENCE [LARGE SCALE GENOMIC DNA]</scope>
    <source>
        <strain evidence="9 10">XOM25</strain>
    </source>
</reference>
<evidence type="ECO:0000256" key="7">
    <source>
        <dbReference type="SAM" id="Phobius"/>
    </source>
</evidence>
<dbReference type="InterPro" id="IPR051689">
    <property type="entry name" value="Sterol_desaturase/TMEM195"/>
</dbReference>
<dbReference type="GO" id="GO:0006643">
    <property type="term" value="P:membrane lipid metabolic process"/>
    <property type="evidence" value="ECO:0007669"/>
    <property type="project" value="TreeGrafter"/>
</dbReference>
<dbReference type="PANTHER" id="PTHR21624:SF1">
    <property type="entry name" value="ALKYLGLYCEROL MONOOXYGENASE"/>
    <property type="match status" value="1"/>
</dbReference>
<keyword evidence="4" id="KW-0560">Oxidoreductase</keyword>
<dbReference type="EMBL" id="CP059733">
    <property type="protein sequence ID" value="WDE04437.1"/>
    <property type="molecule type" value="Genomic_DNA"/>
</dbReference>
<dbReference type="InterPro" id="IPR006694">
    <property type="entry name" value="Fatty_acid_hydroxylase"/>
</dbReference>
<gene>
    <name evidence="9" type="ORF">SG34_024370</name>
</gene>
<feature type="domain" description="Fatty acid hydroxylase" evidence="8">
    <location>
        <begin position="85"/>
        <end position="218"/>
    </location>
</feature>
<keyword evidence="2 7" id="KW-0812">Transmembrane</keyword>
<evidence type="ECO:0000256" key="2">
    <source>
        <dbReference type="ARBA" id="ARBA00022692"/>
    </source>
</evidence>
<proteinExistence type="predicted"/>
<evidence type="ECO:0000313" key="10">
    <source>
        <dbReference type="Proteomes" id="UP000032352"/>
    </source>
</evidence>
<organism evidence="9 10">
    <name type="scientific">Thalassomonas viridans</name>
    <dbReference type="NCBI Taxonomy" id="137584"/>
    <lineage>
        <taxon>Bacteria</taxon>
        <taxon>Pseudomonadati</taxon>
        <taxon>Pseudomonadota</taxon>
        <taxon>Gammaproteobacteria</taxon>
        <taxon>Alteromonadales</taxon>
        <taxon>Colwelliaceae</taxon>
        <taxon>Thalassomonas</taxon>
    </lineage>
</organism>
<dbReference type="Proteomes" id="UP000032352">
    <property type="component" value="Chromosome"/>
</dbReference>
<comment type="subcellular location">
    <subcellularLocation>
        <location evidence="1">Endomembrane system</location>
        <topology evidence="1">Multi-pass membrane protein</topology>
    </subcellularLocation>
</comment>
<keyword evidence="3 7" id="KW-1133">Transmembrane helix</keyword>